<feature type="compositionally biased region" description="Low complexity" evidence="1">
    <location>
        <begin position="100"/>
        <end position="110"/>
    </location>
</feature>
<name>A0ABP9D1S9_9ACTN</name>
<evidence type="ECO:0000313" key="4">
    <source>
        <dbReference type="Proteomes" id="UP001500839"/>
    </source>
</evidence>
<evidence type="ECO:0000256" key="2">
    <source>
        <dbReference type="SAM" id="Phobius"/>
    </source>
</evidence>
<gene>
    <name evidence="3" type="ORF">GCM10023353_37190</name>
</gene>
<proteinExistence type="predicted"/>
<dbReference type="Proteomes" id="UP001500839">
    <property type="component" value="Unassembled WGS sequence"/>
</dbReference>
<keyword evidence="2" id="KW-0472">Membrane</keyword>
<evidence type="ECO:0000313" key="3">
    <source>
        <dbReference type="EMBL" id="GAA4824623.1"/>
    </source>
</evidence>
<feature type="region of interest" description="Disordered" evidence="1">
    <location>
        <begin position="215"/>
        <end position="238"/>
    </location>
</feature>
<feature type="transmembrane region" description="Helical" evidence="2">
    <location>
        <begin position="185"/>
        <end position="205"/>
    </location>
</feature>
<sequence length="322" mass="32510">MSTEQTADAAPSPSFTPAIVAALHADLCDHDVTPSPRPPWQGPTPVAADHDAPGHLRAMHEAVLADPDAARLLGELDEVRARLATVPTRTTPPSGERDAGPSAAGGTAAAEHPGTVASVAAPDGTMADDEAMPDETMPEFVAARLRRALVAEPAPGHAPARSADESMEGIPAAARVPAPRGRRMIAAAAAVAAIGAAVGGSALWLTAGPDNTNGSVTAHSDPIDGTSHARDTTVDGRSGEGAVDATLDDAGKHRDSGDVDSGALLRMQGSTDLGPFAEPAALHRCLAANGLPADARILGEARSTWTAARAPCSSFPARIPPC</sequence>
<keyword evidence="2" id="KW-1133">Transmembrane helix</keyword>
<accession>A0ABP9D1S9</accession>
<feature type="region of interest" description="Disordered" evidence="1">
    <location>
        <begin position="86"/>
        <end position="125"/>
    </location>
</feature>
<keyword evidence="4" id="KW-1185">Reference proteome</keyword>
<keyword evidence="2" id="KW-0812">Transmembrane</keyword>
<protein>
    <submittedName>
        <fullName evidence="3">Uncharacterized protein</fullName>
    </submittedName>
</protein>
<evidence type="ECO:0000256" key="1">
    <source>
        <dbReference type="SAM" id="MobiDB-lite"/>
    </source>
</evidence>
<reference evidence="4" key="1">
    <citation type="journal article" date="2019" name="Int. J. Syst. Evol. Microbiol.">
        <title>The Global Catalogue of Microorganisms (GCM) 10K type strain sequencing project: providing services to taxonomists for standard genome sequencing and annotation.</title>
        <authorList>
            <consortium name="The Broad Institute Genomics Platform"/>
            <consortium name="The Broad Institute Genome Sequencing Center for Infectious Disease"/>
            <person name="Wu L."/>
            <person name="Ma J."/>
        </authorList>
    </citation>
    <scope>NUCLEOTIDE SEQUENCE [LARGE SCALE GENOMIC DNA]</scope>
    <source>
        <strain evidence="4">JCM 18542</strain>
    </source>
</reference>
<feature type="compositionally biased region" description="Basic and acidic residues" evidence="1">
    <location>
        <begin position="227"/>
        <end position="238"/>
    </location>
</feature>
<dbReference type="EMBL" id="BAABKQ010000001">
    <property type="protein sequence ID" value="GAA4824623.1"/>
    <property type="molecule type" value="Genomic_DNA"/>
</dbReference>
<comment type="caution">
    <text evidence="3">The sequence shown here is derived from an EMBL/GenBank/DDBJ whole genome shotgun (WGS) entry which is preliminary data.</text>
</comment>
<organism evidence="3 4">
    <name type="scientific">Tomitella cavernea</name>
    <dbReference type="NCBI Taxonomy" id="1387982"/>
    <lineage>
        <taxon>Bacteria</taxon>
        <taxon>Bacillati</taxon>
        <taxon>Actinomycetota</taxon>
        <taxon>Actinomycetes</taxon>
        <taxon>Mycobacteriales</taxon>
        <taxon>Tomitella</taxon>
    </lineage>
</organism>